<evidence type="ECO:0000313" key="2">
    <source>
        <dbReference type="Proteomes" id="UP000831701"/>
    </source>
</evidence>
<organism evidence="1 2">
    <name type="scientific">Scortum barcoo</name>
    <name type="common">barcoo grunter</name>
    <dbReference type="NCBI Taxonomy" id="214431"/>
    <lineage>
        <taxon>Eukaryota</taxon>
        <taxon>Metazoa</taxon>
        <taxon>Chordata</taxon>
        <taxon>Craniata</taxon>
        <taxon>Vertebrata</taxon>
        <taxon>Euteleostomi</taxon>
        <taxon>Actinopterygii</taxon>
        <taxon>Neopterygii</taxon>
        <taxon>Teleostei</taxon>
        <taxon>Neoteleostei</taxon>
        <taxon>Acanthomorphata</taxon>
        <taxon>Eupercaria</taxon>
        <taxon>Centrarchiformes</taxon>
        <taxon>Terapontoidei</taxon>
        <taxon>Terapontidae</taxon>
        <taxon>Scortum</taxon>
    </lineage>
</organism>
<accession>A0ACB8WLA3</accession>
<name>A0ACB8WLA3_9TELE</name>
<reference evidence="1" key="1">
    <citation type="submission" date="2022-04" db="EMBL/GenBank/DDBJ databases">
        <title>Jade perch genome.</title>
        <authorList>
            <person name="Chao B."/>
        </authorList>
    </citation>
    <scope>NUCLEOTIDE SEQUENCE</scope>
    <source>
        <strain evidence="1">CB-2022</strain>
    </source>
</reference>
<sequence>MPDRPGRPKRIVRVCWERLAEEPVQMVFNSNLRQSFNCIPRVAGDMESEWALFRAAIVEAATMSCGCKAAGASHGGNPRTHWWTPEVRGLSGLKKESYRAWMACGTPEAADGYPAGQAVCGSRVVAEAKTRVWEEFGGEAMEKAFRSARGYSGKLSGASGGEEAGSASGVANWSDGPHFQEGEPEAFTGTVHGVCEAADERMRISTSKSKAMVLSRKRVDCPLRVGGGVLCPKWRSLSISGSCSGVREKWSERDDRSDALQHLQCCRRAGPFRSGEEGAEPEGKALLVHLCSNPHLWS</sequence>
<protein>
    <submittedName>
        <fullName evidence="1">Uncharacterized protein</fullName>
    </submittedName>
</protein>
<dbReference type="EMBL" id="CM041538">
    <property type="protein sequence ID" value="KAI3368534.1"/>
    <property type="molecule type" value="Genomic_DNA"/>
</dbReference>
<proteinExistence type="predicted"/>
<gene>
    <name evidence="1" type="ORF">L3Q82_025543</name>
</gene>
<comment type="caution">
    <text evidence="1">The sequence shown here is derived from an EMBL/GenBank/DDBJ whole genome shotgun (WGS) entry which is preliminary data.</text>
</comment>
<evidence type="ECO:0000313" key="1">
    <source>
        <dbReference type="EMBL" id="KAI3368534.1"/>
    </source>
</evidence>
<dbReference type="Proteomes" id="UP000831701">
    <property type="component" value="Chromosome 8"/>
</dbReference>
<keyword evidence="2" id="KW-1185">Reference proteome</keyword>